<dbReference type="EMBL" id="CH408160">
    <property type="protein sequence ID" value="EDK40883.2"/>
    <property type="molecule type" value="Genomic_DNA"/>
</dbReference>
<dbReference type="AlphaFoldDB" id="A5DNY0"/>
<feature type="repeat" description="WD" evidence="3">
    <location>
        <begin position="354"/>
        <end position="396"/>
    </location>
</feature>
<gene>
    <name evidence="5" type="ORF">PGUG_04981</name>
</gene>
<dbReference type="Pfam" id="PF00400">
    <property type="entry name" value="WD40"/>
    <property type="match status" value="4"/>
</dbReference>
<feature type="repeat" description="WD" evidence="3">
    <location>
        <begin position="314"/>
        <end position="354"/>
    </location>
</feature>
<evidence type="ECO:0008006" key="7">
    <source>
        <dbReference type="Google" id="ProtNLM"/>
    </source>
</evidence>
<feature type="compositionally biased region" description="Polar residues" evidence="4">
    <location>
        <begin position="1"/>
        <end position="11"/>
    </location>
</feature>
<evidence type="ECO:0000256" key="2">
    <source>
        <dbReference type="ARBA" id="ARBA00022737"/>
    </source>
</evidence>
<name>A5DNY0_PICGU</name>
<accession>A5DNY0</accession>
<feature type="region of interest" description="Disordered" evidence="4">
    <location>
        <begin position="1"/>
        <end position="91"/>
    </location>
</feature>
<feature type="compositionally biased region" description="Low complexity" evidence="4">
    <location>
        <begin position="31"/>
        <end position="51"/>
    </location>
</feature>
<organism evidence="5 6">
    <name type="scientific">Meyerozyma guilliermondii (strain ATCC 6260 / CBS 566 / DSM 6381 / JCM 1539 / NBRC 10279 / NRRL Y-324)</name>
    <name type="common">Yeast</name>
    <name type="synonym">Candida guilliermondii</name>
    <dbReference type="NCBI Taxonomy" id="294746"/>
    <lineage>
        <taxon>Eukaryota</taxon>
        <taxon>Fungi</taxon>
        <taxon>Dikarya</taxon>
        <taxon>Ascomycota</taxon>
        <taxon>Saccharomycotina</taxon>
        <taxon>Pichiomycetes</taxon>
        <taxon>Debaryomycetaceae</taxon>
        <taxon>Meyerozyma</taxon>
    </lineage>
</organism>
<dbReference type="InterPro" id="IPR015943">
    <property type="entry name" value="WD40/YVTN_repeat-like_dom_sf"/>
</dbReference>
<dbReference type="InterPro" id="IPR040324">
    <property type="entry name" value="WDR44/Dgr2"/>
</dbReference>
<keyword evidence="6" id="KW-1185">Reference proteome</keyword>
<dbReference type="OMA" id="FHPNDDR"/>
<dbReference type="OrthoDB" id="1932312at2759"/>
<feature type="compositionally biased region" description="Polar residues" evidence="4">
    <location>
        <begin position="777"/>
        <end position="795"/>
    </location>
</feature>
<feature type="region of interest" description="Disordered" evidence="4">
    <location>
        <begin position="830"/>
        <end position="860"/>
    </location>
</feature>
<reference evidence="5 6" key="1">
    <citation type="journal article" date="2009" name="Nature">
        <title>Evolution of pathogenicity and sexual reproduction in eight Candida genomes.</title>
        <authorList>
            <person name="Butler G."/>
            <person name="Rasmussen M.D."/>
            <person name="Lin M.F."/>
            <person name="Santos M.A."/>
            <person name="Sakthikumar S."/>
            <person name="Munro C.A."/>
            <person name="Rheinbay E."/>
            <person name="Grabherr M."/>
            <person name="Forche A."/>
            <person name="Reedy J.L."/>
            <person name="Agrafioti I."/>
            <person name="Arnaud M.B."/>
            <person name="Bates S."/>
            <person name="Brown A.J."/>
            <person name="Brunke S."/>
            <person name="Costanzo M.C."/>
            <person name="Fitzpatrick D.A."/>
            <person name="de Groot P.W."/>
            <person name="Harris D."/>
            <person name="Hoyer L.L."/>
            <person name="Hube B."/>
            <person name="Klis F.M."/>
            <person name="Kodira C."/>
            <person name="Lennard N."/>
            <person name="Logue M.E."/>
            <person name="Martin R."/>
            <person name="Neiman A.M."/>
            <person name="Nikolaou E."/>
            <person name="Quail M.A."/>
            <person name="Quinn J."/>
            <person name="Santos M.C."/>
            <person name="Schmitzberger F.F."/>
            <person name="Sherlock G."/>
            <person name="Shah P."/>
            <person name="Silverstein K.A."/>
            <person name="Skrzypek M.S."/>
            <person name="Soll D."/>
            <person name="Staggs R."/>
            <person name="Stansfield I."/>
            <person name="Stumpf M.P."/>
            <person name="Sudbery P.E."/>
            <person name="Srikantha T."/>
            <person name="Zeng Q."/>
            <person name="Berman J."/>
            <person name="Berriman M."/>
            <person name="Heitman J."/>
            <person name="Gow N.A."/>
            <person name="Lorenz M.C."/>
            <person name="Birren B.W."/>
            <person name="Kellis M."/>
            <person name="Cuomo C.A."/>
        </authorList>
    </citation>
    <scope>NUCLEOTIDE SEQUENCE [LARGE SCALE GENOMIC DNA]</scope>
    <source>
        <strain evidence="6">ATCC 6260 / CBS 566 / DSM 6381 / JCM 1539 / NBRC 10279 / NRRL Y-324</strain>
    </source>
</reference>
<dbReference type="GeneID" id="5125022"/>
<feature type="region of interest" description="Disordered" evidence="4">
    <location>
        <begin position="107"/>
        <end position="135"/>
    </location>
</feature>
<dbReference type="RefSeq" id="XP_001483026.2">
    <property type="nucleotide sequence ID" value="XM_001482976.1"/>
</dbReference>
<feature type="region of interest" description="Disordered" evidence="4">
    <location>
        <begin position="744"/>
        <end position="818"/>
    </location>
</feature>
<dbReference type="VEuPathDB" id="FungiDB:PGUG_04981"/>
<dbReference type="PANTHER" id="PTHR14221:SF0">
    <property type="entry name" value="WD REPEAT-CONTAINING PROTEIN 44"/>
    <property type="match status" value="1"/>
</dbReference>
<proteinExistence type="predicted"/>
<dbReference type="Gene3D" id="2.130.10.10">
    <property type="entry name" value="YVTN repeat-like/Quinoprotein amine dehydrogenase"/>
    <property type="match status" value="1"/>
</dbReference>
<sequence>MAFSEVNSGMESSHSSPSPPKVPFMKRVFGKKSSNGSMTSSTTGQGSYQKSAFQQKSGTTSAGTRSQSPPDGRPTTQRTPSTGTANSFVDVDGSSIFDDAEFESSTVMNDTTDESSVSSHESRSAASIPKDHSFHDRVEIPHAEVSGADDPTAFFRSLAWEGLTYESFLFPSYMRLSSRKRHIPPKLNKLFLAQELNAVPDKHTDSDAESPQKLADGAASKASDTDSVSVKDDENTHAIASQREILVMEWSRDGRYLATAGRDQIIKIWKVVSSPLAKLENERKVSESVTHRTKSKEKMFENAPVFHQNPVMEFRGHSNTILSLDWSKNNFLISGGMDRTARLWHVDRSECLQTFKHSDFVTTVNFHPNDDRFFLSGSLDNRVRLWSILENSVAYNNDLGNDILITATCFTPDGEHCMVGSFSGMLSVLETKGLHLVTKFHVKKRSISSAFQNSNDNKVTGIKVFENRDYQPSVQNDSPFARWNVLITTNDSKIRLVDSHSKKLVTRFKGLTNHSSSIVASITEDQNYIIAGSEDHWCYIWENNNSTINNKLRSAMREILHDGVSQVHEWEQKHKKYTHLLHDNRLVRKLNMHKDPDEEPSHDYLSNENNSYISFHAHHSNVNVAKFAPESSKVLLDMSDDVIYDLVKRGNRCGISNESAKSKHRDYSPEAVPSTTPDLGHIIVTTDQCGLIRVFRQDSAYAVRKELTNRYRRAVARGTCEVNDKQVCGHRSRKDQSLRLKKKLSKNRALSPARDVPSIKDILGRGHRGSAGGDLSPRTSSYSMMRPQRPSSPVSSDLKVPVSRRNHSSSVSEHPAFNFDGVDIPLIHDAESVDDTPRNSINELKEQKTILSSDKQRSKV</sequence>
<feature type="repeat" description="WD" evidence="3">
    <location>
        <begin position="238"/>
        <end position="279"/>
    </location>
</feature>
<evidence type="ECO:0000313" key="6">
    <source>
        <dbReference type="Proteomes" id="UP000001997"/>
    </source>
</evidence>
<dbReference type="PROSITE" id="PS50082">
    <property type="entry name" value="WD_REPEATS_2"/>
    <property type="match status" value="3"/>
</dbReference>
<evidence type="ECO:0000256" key="4">
    <source>
        <dbReference type="SAM" id="MobiDB-lite"/>
    </source>
</evidence>
<dbReference type="HOGENOM" id="CLU_011299_0_0_1"/>
<dbReference type="FunCoup" id="A5DNY0">
    <property type="interactions" value="62"/>
</dbReference>
<dbReference type="PRINTS" id="PR00320">
    <property type="entry name" value="GPROTEINBRPT"/>
</dbReference>
<dbReference type="InterPro" id="IPR036322">
    <property type="entry name" value="WD40_repeat_dom_sf"/>
</dbReference>
<dbReference type="PROSITE" id="PS50294">
    <property type="entry name" value="WD_REPEATS_REGION"/>
    <property type="match status" value="3"/>
</dbReference>
<feature type="compositionally biased region" description="Polar residues" evidence="4">
    <location>
        <begin position="52"/>
        <end position="87"/>
    </location>
</feature>
<dbReference type="InterPro" id="IPR001680">
    <property type="entry name" value="WD40_rpt"/>
</dbReference>
<keyword evidence="1 3" id="KW-0853">WD repeat</keyword>
<dbReference type="eggNOG" id="KOG0283">
    <property type="taxonomic scope" value="Eukaryota"/>
</dbReference>
<evidence type="ECO:0000313" key="5">
    <source>
        <dbReference type="EMBL" id="EDK40883.2"/>
    </source>
</evidence>
<dbReference type="Proteomes" id="UP000001997">
    <property type="component" value="Unassembled WGS sequence"/>
</dbReference>
<feature type="compositionally biased region" description="Low complexity" evidence="4">
    <location>
        <begin position="114"/>
        <end position="127"/>
    </location>
</feature>
<dbReference type="InParanoid" id="A5DNY0"/>
<dbReference type="PANTHER" id="PTHR14221">
    <property type="entry name" value="WD REPEAT DOMAIN 44"/>
    <property type="match status" value="1"/>
</dbReference>
<protein>
    <recommendedName>
        <fullName evidence="7">Anaphase-promoting complex subunit 4 WD40 domain-containing protein</fullName>
    </recommendedName>
</protein>
<dbReference type="KEGG" id="pgu:PGUG_04981"/>
<keyword evidence="2" id="KW-0677">Repeat</keyword>
<dbReference type="STRING" id="294746.A5DNY0"/>
<feature type="region of interest" description="Disordered" evidence="4">
    <location>
        <begin position="201"/>
        <end position="235"/>
    </location>
</feature>
<evidence type="ECO:0000256" key="3">
    <source>
        <dbReference type="PROSITE-ProRule" id="PRU00221"/>
    </source>
</evidence>
<dbReference type="InterPro" id="IPR020472">
    <property type="entry name" value="WD40_PAC1"/>
</dbReference>
<evidence type="ECO:0000256" key="1">
    <source>
        <dbReference type="ARBA" id="ARBA00022574"/>
    </source>
</evidence>
<dbReference type="SMART" id="SM00320">
    <property type="entry name" value="WD40"/>
    <property type="match status" value="6"/>
</dbReference>
<dbReference type="SUPFAM" id="SSF50978">
    <property type="entry name" value="WD40 repeat-like"/>
    <property type="match status" value="1"/>
</dbReference>